<sequence length="440" mass="47071">MPLLLLEVLMADLVLRNARISDDSGLVDIAVTAGCITEIVAAQSISGIEAIDCDGRVVIPGLVEAHVHVDKAMLDRERTDPDGTLAGAIAVTGELKRGFTAESVRTRARQVLDMAILNGTTMIRAHPDVDPIVGLLGVRVLLELREEYRDRIDLQIVAFPQEGILKAPGTLELLREALRLGADVIGGCSYNEADLADCHRHIDAVFDLADEFGVPVDIHADFADDAADPRFALADRIAEVTARTGMGGRVTLGHVTSLAGRPVAERRATMRRLAAAGVAVVPLPATDMHLGGRADSVAVRRGVAPVRELWEAGVQAAVSSNNVRNAFTPFGNADLLDIGLFLAQTGHLSGERDLARVLTMLTEAPARIVGIADRYGLRPGAAADLVVLSTRRVADVLLDRPDRCYVLKRGRVVARTTRHRELLHPSTSHSPADIGVLSHA</sequence>
<protein>
    <submittedName>
        <fullName evidence="2">Amidohydrolase family protein</fullName>
    </submittedName>
</protein>
<dbReference type="EMBL" id="JBIAQY010000005">
    <property type="protein sequence ID" value="MFF3569716.1"/>
    <property type="molecule type" value="Genomic_DNA"/>
</dbReference>
<organism evidence="2 3">
    <name type="scientific">Nocardia jiangxiensis</name>
    <dbReference type="NCBI Taxonomy" id="282685"/>
    <lineage>
        <taxon>Bacteria</taxon>
        <taxon>Bacillati</taxon>
        <taxon>Actinomycetota</taxon>
        <taxon>Actinomycetes</taxon>
        <taxon>Mycobacteriales</taxon>
        <taxon>Nocardiaceae</taxon>
        <taxon>Nocardia</taxon>
    </lineage>
</organism>
<dbReference type="RefSeq" id="WP_387404344.1">
    <property type="nucleotide sequence ID" value="NZ_JBIAQY010000005.1"/>
</dbReference>
<dbReference type="SUPFAM" id="SSF51556">
    <property type="entry name" value="Metallo-dependent hydrolases"/>
    <property type="match status" value="1"/>
</dbReference>
<evidence type="ECO:0000313" key="2">
    <source>
        <dbReference type="EMBL" id="MFF3569716.1"/>
    </source>
</evidence>
<dbReference type="Proteomes" id="UP001601992">
    <property type="component" value="Unassembled WGS sequence"/>
</dbReference>
<dbReference type="Gene3D" id="3.20.20.140">
    <property type="entry name" value="Metal-dependent hydrolases"/>
    <property type="match status" value="1"/>
</dbReference>
<name>A0ABW6S0A4_9NOCA</name>
<feature type="domain" description="Amidohydrolase 3" evidence="1">
    <location>
        <begin position="49"/>
        <end position="413"/>
    </location>
</feature>
<dbReference type="InterPro" id="IPR011059">
    <property type="entry name" value="Metal-dep_hydrolase_composite"/>
</dbReference>
<dbReference type="PANTHER" id="PTHR32027">
    <property type="entry name" value="CYTOSINE DEAMINASE"/>
    <property type="match status" value="1"/>
</dbReference>
<keyword evidence="3" id="KW-1185">Reference proteome</keyword>
<evidence type="ECO:0000259" key="1">
    <source>
        <dbReference type="Pfam" id="PF07969"/>
    </source>
</evidence>
<gene>
    <name evidence="2" type="ORF">ACFYXQ_18245</name>
</gene>
<dbReference type="Pfam" id="PF07969">
    <property type="entry name" value="Amidohydro_3"/>
    <property type="match status" value="1"/>
</dbReference>
<evidence type="ECO:0000313" key="3">
    <source>
        <dbReference type="Proteomes" id="UP001601992"/>
    </source>
</evidence>
<dbReference type="InterPro" id="IPR052349">
    <property type="entry name" value="Metallo-hydrolase_Enzymes"/>
</dbReference>
<comment type="caution">
    <text evidence="2">The sequence shown here is derived from an EMBL/GenBank/DDBJ whole genome shotgun (WGS) entry which is preliminary data.</text>
</comment>
<dbReference type="PANTHER" id="PTHR32027:SF9">
    <property type="entry name" value="BLL3847 PROTEIN"/>
    <property type="match status" value="1"/>
</dbReference>
<dbReference type="Gene3D" id="2.30.40.10">
    <property type="entry name" value="Urease, subunit C, domain 1"/>
    <property type="match status" value="1"/>
</dbReference>
<reference evidence="2 3" key="1">
    <citation type="submission" date="2024-10" db="EMBL/GenBank/DDBJ databases">
        <title>The Natural Products Discovery Center: Release of the First 8490 Sequenced Strains for Exploring Actinobacteria Biosynthetic Diversity.</title>
        <authorList>
            <person name="Kalkreuter E."/>
            <person name="Kautsar S.A."/>
            <person name="Yang D."/>
            <person name="Bader C.D."/>
            <person name="Teijaro C.N."/>
            <person name="Fluegel L."/>
            <person name="Davis C.M."/>
            <person name="Simpson J.R."/>
            <person name="Lauterbach L."/>
            <person name="Steele A.D."/>
            <person name="Gui C."/>
            <person name="Meng S."/>
            <person name="Li G."/>
            <person name="Viehrig K."/>
            <person name="Ye F."/>
            <person name="Su P."/>
            <person name="Kiefer A.F."/>
            <person name="Nichols A."/>
            <person name="Cepeda A.J."/>
            <person name="Yan W."/>
            <person name="Fan B."/>
            <person name="Jiang Y."/>
            <person name="Adhikari A."/>
            <person name="Zheng C.-J."/>
            <person name="Schuster L."/>
            <person name="Cowan T.M."/>
            <person name="Smanski M.J."/>
            <person name="Chevrette M.G."/>
            <person name="De Carvalho L.P.S."/>
            <person name="Shen B."/>
        </authorList>
    </citation>
    <scope>NUCLEOTIDE SEQUENCE [LARGE SCALE GENOMIC DNA]</scope>
    <source>
        <strain evidence="2 3">NPDC002593</strain>
    </source>
</reference>
<dbReference type="CDD" id="cd01293">
    <property type="entry name" value="Bact_CD"/>
    <property type="match status" value="1"/>
</dbReference>
<dbReference type="InterPro" id="IPR032466">
    <property type="entry name" value="Metal_Hydrolase"/>
</dbReference>
<proteinExistence type="predicted"/>
<dbReference type="InterPro" id="IPR013108">
    <property type="entry name" value="Amidohydro_3"/>
</dbReference>
<dbReference type="SUPFAM" id="SSF51338">
    <property type="entry name" value="Composite domain of metallo-dependent hydrolases"/>
    <property type="match status" value="1"/>
</dbReference>
<accession>A0ABW6S0A4</accession>